<organism evidence="2 3">
    <name type="scientific">Prauserella isguenensis</name>
    <dbReference type="NCBI Taxonomy" id="1470180"/>
    <lineage>
        <taxon>Bacteria</taxon>
        <taxon>Bacillati</taxon>
        <taxon>Actinomycetota</taxon>
        <taxon>Actinomycetes</taxon>
        <taxon>Pseudonocardiales</taxon>
        <taxon>Pseudonocardiaceae</taxon>
        <taxon>Prauserella</taxon>
    </lineage>
</organism>
<accession>A0A839S122</accession>
<dbReference type="AlphaFoldDB" id="A0A839S122"/>
<dbReference type="InterPro" id="IPR037401">
    <property type="entry name" value="SnoaL-like"/>
</dbReference>
<feature type="domain" description="SnoaL-like" evidence="1">
    <location>
        <begin position="15"/>
        <end position="136"/>
    </location>
</feature>
<name>A0A839S122_9PSEU</name>
<proteinExistence type="predicted"/>
<protein>
    <submittedName>
        <fullName evidence="2">Uncharacterized protein (TIGR02246 family)</fullName>
    </submittedName>
</protein>
<gene>
    <name evidence="2" type="ORF">FHS23_002479</name>
</gene>
<dbReference type="EMBL" id="JACHWU010000002">
    <property type="protein sequence ID" value="MBB3051456.1"/>
    <property type="molecule type" value="Genomic_DNA"/>
</dbReference>
<evidence type="ECO:0000313" key="3">
    <source>
        <dbReference type="Proteomes" id="UP000550714"/>
    </source>
</evidence>
<sequence>MGTAIDDDLAVRLDRVEALEEIRRVLHGYGHAFDKRDLPWFLSLWAENATWSPGPDAVFEGRDGIRTGVTGLWEAVPASHHWSVNSVIDVDVVGGTATSVTDVLAMAGTADGWAQTAATYRDLLRRVDGRWRIAKRETDIHRAVPVADPAS</sequence>
<dbReference type="Gene3D" id="3.10.450.50">
    <property type="match status" value="1"/>
</dbReference>
<reference evidence="2 3" key="1">
    <citation type="submission" date="2020-08" db="EMBL/GenBank/DDBJ databases">
        <title>Genomic Encyclopedia of Type Strains, Phase III (KMG-III): the genomes of soil and plant-associated and newly described type strains.</title>
        <authorList>
            <person name="Whitman W."/>
        </authorList>
    </citation>
    <scope>NUCLEOTIDE SEQUENCE [LARGE SCALE GENOMIC DNA]</scope>
    <source>
        <strain evidence="2 3">CECT 8577</strain>
    </source>
</reference>
<dbReference type="SUPFAM" id="SSF54427">
    <property type="entry name" value="NTF2-like"/>
    <property type="match status" value="1"/>
</dbReference>
<comment type="caution">
    <text evidence="2">The sequence shown here is derived from an EMBL/GenBank/DDBJ whole genome shotgun (WGS) entry which is preliminary data.</text>
</comment>
<dbReference type="Pfam" id="PF13577">
    <property type="entry name" value="SnoaL_4"/>
    <property type="match status" value="1"/>
</dbReference>
<evidence type="ECO:0000313" key="2">
    <source>
        <dbReference type="EMBL" id="MBB3051456.1"/>
    </source>
</evidence>
<dbReference type="CDD" id="cd00531">
    <property type="entry name" value="NTF2_like"/>
    <property type="match status" value="1"/>
</dbReference>
<dbReference type="Proteomes" id="UP000550714">
    <property type="component" value="Unassembled WGS sequence"/>
</dbReference>
<dbReference type="RefSeq" id="WP_183653376.1">
    <property type="nucleotide sequence ID" value="NZ_JACHWU010000002.1"/>
</dbReference>
<dbReference type="InterPro" id="IPR032710">
    <property type="entry name" value="NTF2-like_dom_sf"/>
</dbReference>
<evidence type="ECO:0000259" key="1">
    <source>
        <dbReference type="Pfam" id="PF13577"/>
    </source>
</evidence>
<keyword evidence="3" id="KW-1185">Reference proteome</keyword>